<evidence type="ECO:0000256" key="1">
    <source>
        <dbReference type="SAM" id="MobiDB-lite"/>
    </source>
</evidence>
<organism evidence="2 3">
    <name type="scientific">Nocardia alba</name>
    <dbReference type="NCBI Taxonomy" id="225051"/>
    <lineage>
        <taxon>Bacteria</taxon>
        <taxon>Bacillati</taxon>
        <taxon>Actinomycetota</taxon>
        <taxon>Actinomycetes</taxon>
        <taxon>Mycobacteriales</taxon>
        <taxon>Nocardiaceae</taxon>
        <taxon>Nocardia</taxon>
    </lineage>
</organism>
<gene>
    <name evidence="2" type="ORF">DFR71_4638</name>
</gene>
<name>A0A4R1FWF8_9NOCA</name>
<evidence type="ECO:0000313" key="3">
    <source>
        <dbReference type="Proteomes" id="UP000294856"/>
    </source>
</evidence>
<feature type="region of interest" description="Disordered" evidence="1">
    <location>
        <begin position="20"/>
        <end position="41"/>
    </location>
</feature>
<dbReference type="RefSeq" id="WP_132370065.1">
    <property type="nucleotide sequence ID" value="NZ_SMFR01000003.1"/>
</dbReference>
<reference evidence="2 3" key="1">
    <citation type="submission" date="2019-03" db="EMBL/GenBank/DDBJ databases">
        <title>Genomic Encyclopedia of Type Strains, Phase IV (KMG-IV): sequencing the most valuable type-strain genomes for metagenomic binning, comparative biology and taxonomic classification.</title>
        <authorList>
            <person name="Goeker M."/>
        </authorList>
    </citation>
    <scope>NUCLEOTIDE SEQUENCE [LARGE SCALE GENOMIC DNA]</scope>
    <source>
        <strain evidence="2 3">DSM 44684</strain>
    </source>
</reference>
<proteinExistence type="predicted"/>
<protein>
    <submittedName>
        <fullName evidence="2">Uncharacterized protein</fullName>
    </submittedName>
</protein>
<comment type="caution">
    <text evidence="2">The sequence shown here is derived from an EMBL/GenBank/DDBJ whole genome shotgun (WGS) entry which is preliminary data.</text>
</comment>
<accession>A0A4R1FWF8</accession>
<keyword evidence="3" id="KW-1185">Reference proteome</keyword>
<evidence type="ECO:0000313" key="2">
    <source>
        <dbReference type="EMBL" id="TCJ95721.1"/>
    </source>
</evidence>
<dbReference type="AlphaFoldDB" id="A0A4R1FWF8"/>
<sequence>MAVCANINGEAAVAEMRPVDGRHDPQRCETDSDRTFDDARHLPDPWSTDSLAAELYEYGAVYTPPTYSPPAVETVAAGGAGNVLGTARHRLGQWWVSDGGPPVRRRSSTVGMSNCTRCHPPQSG</sequence>
<dbReference type="EMBL" id="SMFR01000003">
    <property type="protein sequence ID" value="TCJ95721.1"/>
    <property type="molecule type" value="Genomic_DNA"/>
</dbReference>
<dbReference type="Proteomes" id="UP000294856">
    <property type="component" value="Unassembled WGS sequence"/>
</dbReference>